<accession>N6XYX5</accession>
<keyword evidence="1" id="KW-0472">Membrane</keyword>
<evidence type="ECO:0000256" key="1">
    <source>
        <dbReference type="SAM" id="Phobius"/>
    </source>
</evidence>
<dbReference type="SUPFAM" id="SSF55073">
    <property type="entry name" value="Nucleotide cyclase"/>
    <property type="match status" value="1"/>
</dbReference>
<dbReference type="CDD" id="cd00130">
    <property type="entry name" value="PAS"/>
    <property type="match status" value="2"/>
</dbReference>
<keyword evidence="5" id="KW-1185">Reference proteome</keyword>
<dbReference type="AlphaFoldDB" id="N6XYX5"/>
<dbReference type="OrthoDB" id="8929028at2"/>
<dbReference type="PROSITE" id="PS50112">
    <property type="entry name" value="PAS"/>
    <property type="match status" value="2"/>
</dbReference>
<feature type="transmembrane region" description="Helical" evidence="1">
    <location>
        <begin position="7"/>
        <end position="26"/>
    </location>
</feature>
<dbReference type="RefSeq" id="WP_004345240.1">
    <property type="nucleotide sequence ID" value="NZ_AMXE01000108.1"/>
</dbReference>
<dbReference type="Pfam" id="PF13188">
    <property type="entry name" value="PAS_8"/>
    <property type="match status" value="1"/>
</dbReference>
<dbReference type="Gene3D" id="3.30.450.20">
    <property type="entry name" value="PAS domain"/>
    <property type="match status" value="5"/>
</dbReference>
<evidence type="ECO:0000259" key="3">
    <source>
        <dbReference type="PROSITE" id="PS50887"/>
    </source>
</evidence>
<evidence type="ECO:0000313" key="4">
    <source>
        <dbReference type="EMBL" id="ENO84440.1"/>
    </source>
</evidence>
<dbReference type="CDD" id="cd12915">
    <property type="entry name" value="PDC2_DGC_like"/>
    <property type="match status" value="1"/>
</dbReference>
<dbReference type="InterPro" id="IPR029787">
    <property type="entry name" value="Nucleotide_cyclase"/>
</dbReference>
<dbReference type="InterPro" id="IPR043128">
    <property type="entry name" value="Rev_trsase/Diguanyl_cyclase"/>
</dbReference>
<dbReference type="SMART" id="SM00267">
    <property type="entry name" value="GGDEF"/>
    <property type="match status" value="1"/>
</dbReference>
<proteinExistence type="predicted"/>
<dbReference type="Pfam" id="PF00990">
    <property type="entry name" value="GGDEF"/>
    <property type="match status" value="1"/>
</dbReference>
<dbReference type="InterPro" id="IPR000014">
    <property type="entry name" value="PAS"/>
</dbReference>
<dbReference type="EMBL" id="AMXE01000108">
    <property type="protein sequence ID" value="ENO84440.1"/>
    <property type="molecule type" value="Genomic_DNA"/>
</dbReference>
<feature type="domain" description="PAS" evidence="2">
    <location>
        <begin position="571"/>
        <end position="609"/>
    </location>
</feature>
<dbReference type="SMART" id="SM00091">
    <property type="entry name" value="PAS"/>
    <property type="match status" value="3"/>
</dbReference>
<gene>
    <name evidence="4" type="ORF">C666_17390</name>
</gene>
<dbReference type="Proteomes" id="UP000013232">
    <property type="component" value="Unassembled WGS sequence"/>
</dbReference>
<evidence type="ECO:0000313" key="5">
    <source>
        <dbReference type="Proteomes" id="UP000013232"/>
    </source>
</evidence>
<feature type="domain" description="GGDEF" evidence="3">
    <location>
        <begin position="721"/>
        <end position="851"/>
    </location>
</feature>
<dbReference type="SMART" id="SM00086">
    <property type="entry name" value="PAC"/>
    <property type="match status" value="2"/>
</dbReference>
<name>N6XYX5_THAL4</name>
<dbReference type="STRING" id="1123367.GCA_000621305_03418"/>
<dbReference type="NCBIfam" id="TIGR00229">
    <property type="entry name" value="sensory_box"/>
    <property type="match status" value="3"/>
</dbReference>
<dbReference type="NCBIfam" id="TIGR00254">
    <property type="entry name" value="GGDEF"/>
    <property type="match status" value="1"/>
</dbReference>
<dbReference type="Pfam" id="PF13426">
    <property type="entry name" value="PAS_9"/>
    <property type="match status" value="2"/>
</dbReference>
<dbReference type="GO" id="GO:0003824">
    <property type="term" value="F:catalytic activity"/>
    <property type="evidence" value="ECO:0007669"/>
    <property type="project" value="UniProtKB-ARBA"/>
</dbReference>
<dbReference type="PANTHER" id="PTHR44757:SF2">
    <property type="entry name" value="BIOFILM ARCHITECTURE MAINTENANCE PROTEIN MBAA"/>
    <property type="match status" value="1"/>
</dbReference>
<dbReference type="eggNOG" id="COG3706">
    <property type="taxonomic scope" value="Bacteria"/>
</dbReference>
<dbReference type="SUPFAM" id="SSF55785">
    <property type="entry name" value="PYP-like sensor domain (PAS domain)"/>
    <property type="match status" value="3"/>
</dbReference>
<dbReference type="Gene3D" id="3.30.70.270">
    <property type="match status" value="1"/>
</dbReference>
<dbReference type="FunFam" id="3.30.70.270:FF:000001">
    <property type="entry name" value="Diguanylate cyclase domain protein"/>
    <property type="match status" value="1"/>
</dbReference>
<feature type="domain" description="PAS" evidence="2">
    <location>
        <begin position="442"/>
        <end position="478"/>
    </location>
</feature>
<protein>
    <submittedName>
        <fullName evidence="4">Diguanylate cyclase with PAS sensor(S)</fullName>
    </submittedName>
</protein>
<reference evidence="4 5" key="1">
    <citation type="submission" date="2012-09" db="EMBL/GenBank/DDBJ databases">
        <title>Draft Genome Sequences of 6 Strains from Genus Thauera.</title>
        <authorList>
            <person name="Liu B."/>
            <person name="Shapleigh J.P."/>
            <person name="Frostegard A.H."/>
        </authorList>
    </citation>
    <scope>NUCLEOTIDE SEQUENCE [LARGE SCALE GENOMIC DNA]</scope>
    <source>
        <strain evidence="5">47Lol / DSM 12138</strain>
    </source>
</reference>
<evidence type="ECO:0000259" key="2">
    <source>
        <dbReference type="PROSITE" id="PS50112"/>
    </source>
</evidence>
<dbReference type="CDD" id="cd01949">
    <property type="entry name" value="GGDEF"/>
    <property type="match status" value="1"/>
</dbReference>
<keyword evidence="1" id="KW-1133">Transmembrane helix</keyword>
<dbReference type="InterPro" id="IPR052155">
    <property type="entry name" value="Biofilm_reg_signaling"/>
</dbReference>
<dbReference type="PROSITE" id="PS50887">
    <property type="entry name" value="GGDEF"/>
    <property type="match status" value="1"/>
</dbReference>
<dbReference type="InterPro" id="IPR001610">
    <property type="entry name" value="PAC"/>
</dbReference>
<keyword evidence="1" id="KW-0812">Transmembrane</keyword>
<comment type="caution">
    <text evidence="4">The sequence shown here is derived from an EMBL/GenBank/DDBJ whole genome shotgun (WGS) entry which is preliminary data.</text>
</comment>
<dbReference type="PANTHER" id="PTHR44757">
    <property type="entry name" value="DIGUANYLATE CYCLASE DGCP"/>
    <property type="match status" value="1"/>
</dbReference>
<dbReference type="InterPro" id="IPR000160">
    <property type="entry name" value="GGDEF_dom"/>
</dbReference>
<dbReference type="InterPro" id="IPR035965">
    <property type="entry name" value="PAS-like_dom_sf"/>
</dbReference>
<organism evidence="4 5">
    <name type="scientific">Thauera linaloolentis (strain DSM 12138 / JCM 21573 / CCUG 41526 / CIP 105981 / IAM 15112 / NBRC 102519 / 47Lol)</name>
    <dbReference type="NCBI Taxonomy" id="1123367"/>
    <lineage>
        <taxon>Bacteria</taxon>
        <taxon>Pseudomonadati</taxon>
        <taxon>Pseudomonadota</taxon>
        <taxon>Betaproteobacteria</taxon>
        <taxon>Rhodocyclales</taxon>
        <taxon>Zoogloeaceae</taxon>
        <taxon>Thauera</taxon>
    </lineage>
</organism>
<dbReference type="CDD" id="cd12914">
    <property type="entry name" value="PDC1_DGC_like"/>
    <property type="match status" value="1"/>
</dbReference>
<sequence length="851" mass="94437">MIPPRNLARTLLLTPALVAIGAYWYFLLDSHRQIREATLARTETVAQQLANGLAAQMASVVRNIDFVSDILRQDYVSDKSAFAVSVQGAFRAFPEHTLLQVAVIDRNGYLAYSSLGMQEKVFLGDREHFRIHAEHPDTDRAFFGKPLLGRVSGSWSIQFSRPVRRDGAFDGVLVLSISPEYLSHALEQLGLGEHDSAALIREDGSYLATNRDIDFFIGETVKGSPPYLAPDAPARGSFRDGATHAPLGRISAWRHLKDSDQLMVHVGIAEQDVLAPVEDEAAASRKANLAGTLLFLFLLAVIMRQWRRLEHQHMRLQRNEKLYRSFFEKHSSIKLLVDPRDGSIRFANDAAAAFYGYARSTLESMRITDLNSLPADEVRASIGEATSKRSNRFVFKHRLAGGALRDVEVYSCPLEMDGTTLLYSIIHDITERQQLEIRLKDSEERYRRVFATVPSGMMLLDGEGDIVLWNDAALTILGVDAAGLQRRAVKLFKRDGQPVAIEDYPSRRALREPAAHALYYAELENGGKRWISVHTSQLPPDAQGRSGAVVSYTDVSKLIELEESLLISQSVFESTTEAIVVADADSRVIRVNPAFTRMTGYDAEEVIGKRPVVLSSGQQDEAFWQAMCQSLNAKGSWEGEITDRHKNGQLFIEKLKISALTHPDGIHSRYVALCSDITSQKEQEAQVWHRAHHDALTGLPNRNLFLDRLGQAITRAQRRRESVGLLFIDLDRFKPVNDTWGHQAGDLLLCQVAARIGTGLRDEDTLARIGGDEFVVLLPQVASMDGCRNVAAKILANLETPFELGMATLSISASIGIAISHEGDCSAEALLHSADVLMYKAKQERNSFASA</sequence>